<dbReference type="OrthoDB" id="10262475at2759"/>
<dbReference type="Proteomes" id="UP001152484">
    <property type="component" value="Unassembled WGS sequence"/>
</dbReference>
<keyword evidence="2" id="KW-1185">Reference proteome</keyword>
<proteinExistence type="predicted"/>
<feature type="non-terminal residue" evidence="1">
    <location>
        <position position="1"/>
    </location>
</feature>
<dbReference type="EMBL" id="CAMAPE010000018">
    <property type="protein sequence ID" value="CAH9085375.1"/>
    <property type="molecule type" value="Genomic_DNA"/>
</dbReference>
<accession>A0A9P1E777</accession>
<comment type="caution">
    <text evidence="1">The sequence shown here is derived from an EMBL/GenBank/DDBJ whole genome shotgun (WGS) entry which is preliminary data.</text>
</comment>
<name>A0A9P1E777_CUSEU</name>
<sequence length="100" mass="11871">MHLRKKTLVLVPLLRKHIFKLPRHPNNIASLAFNHDGLLLAVASSYTYQEAKERFMRAPKEIRFFKVMKNSKFGMRWSYKCVMIYYKLLVLINLQKAITC</sequence>
<evidence type="ECO:0000313" key="1">
    <source>
        <dbReference type="EMBL" id="CAH9085375.1"/>
    </source>
</evidence>
<organism evidence="1 2">
    <name type="scientific">Cuscuta europaea</name>
    <name type="common">European dodder</name>
    <dbReference type="NCBI Taxonomy" id="41803"/>
    <lineage>
        <taxon>Eukaryota</taxon>
        <taxon>Viridiplantae</taxon>
        <taxon>Streptophyta</taxon>
        <taxon>Embryophyta</taxon>
        <taxon>Tracheophyta</taxon>
        <taxon>Spermatophyta</taxon>
        <taxon>Magnoliopsida</taxon>
        <taxon>eudicotyledons</taxon>
        <taxon>Gunneridae</taxon>
        <taxon>Pentapetalae</taxon>
        <taxon>asterids</taxon>
        <taxon>lamiids</taxon>
        <taxon>Solanales</taxon>
        <taxon>Convolvulaceae</taxon>
        <taxon>Cuscuteae</taxon>
        <taxon>Cuscuta</taxon>
        <taxon>Cuscuta subgen. Cuscuta</taxon>
    </lineage>
</organism>
<evidence type="ECO:0000313" key="2">
    <source>
        <dbReference type="Proteomes" id="UP001152484"/>
    </source>
</evidence>
<dbReference type="Gene3D" id="2.130.10.10">
    <property type="entry name" value="YVTN repeat-like/Quinoprotein amine dehydrogenase"/>
    <property type="match status" value="1"/>
</dbReference>
<gene>
    <name evidence="1" type="ORF">CEURO_LOCUS9361</name>
</gene>
<dbReference type="AlphaFoldDB" id="A0A9P1E777"/>
<protein>
    <submittedName>
        <fullName evidence="1">Uncharacterized protein</fullName>
    </submittedName>
</protein>
<dbReference type="InterPro" id="IPR015943">
    <property type="entry name" value="WD40/YVTN_repeat-like_dom_sf"/>
</dbReference>
<reference evidence="1" key="1">
    <citation type="submission" date="2022-07" db="EMBL/GenBank/DDBJ databases">
        <authorList>
            <person name="Macas J."/>
            <person name="Novak P."/>
            <person name="Neumann P."/>
        </authorList>
    </citation>
    <scope>NUCLEOTIDE SEQUENCE</scope>
</reference>